<dbReference type="NCBIfam" id="TIGR00431">
    <property type="entry name" value="TruB"/>
    <property type="match status" value="1"/>
</dbReference>
<dbReference type="GO" id="GO:1990481">
    <property type="term" value="P:mRNA pseudouridine synthesis"/>
    <property type="evidence" value="ECO:0007669"/>
    <property type="project" value="TreeGrafter"/>
</dbReference>
<dbReference type="EMBL" id="CAID01000008">
    <property type="protein sequence ID" value="CEG01389.1"/>
    <property type="molecule type" value="Genomic_DNA"/>
</dbReference>
<dbReference type="KEGG" id="ota:OT_ostta08g01040"/>
<dbReference type="EC" id="5.4.99.25" evidence="2"/>
<feature type="compositionally biased region" description="Basic and acidic residues" evidence="5">
    <location>
        <begin position="283"/>
        <end position="293"/>
    </location>
</feature>
<protein>
    <recommendedName>
        <fullName evidence="2">tRNA pseudouridine(55) synthase</fullName>
        <ecNumber evidence="2">5.4.99.25</ecNumber>
    </recommendedName>
</protein>
<dbReference type="Pfam" id="PF16198">
    <property type="entry name" value="TruB_C_2"/>
    <property type="match status" value="1"/>
</dbReference>
<dbReference type="GO" id="GO:0003723">
    <property type="term" value="F:RNA binding"/>
    <property type="evidence" value="ECO:0007669"/>
    <property type="project" value="InterPro"/>
</dbReference>
<dbReference type="Proteomes" id="UP000009170">
    <property type="component" value="Unassembled WGS sequence"/>
</dbReference>
<gene>
    <name evidence="8" type="ORF">OT_ostta08g01040</name>
</gene>
<dbReference type="GO" id="GO:0006400">
    <property type="term" value="P:tRNA modification"/>
    <property type="evidence" value="ECO:0007669"/>
    <property type="project" value="TreeGrafter"/>
</dbReference>
<dbReference type="InParanoid" id="A0A090M8E4"/>
<dbReference type="GO" id="GO:0005634">
    <property type="term" value="C:nucleus"/>
    <property type="evidence" value="ECO:0007669"/>
    <property type="project" value="TreeGrafter"/>
</dbReference>
<sequence length="340" mass="37698">MRRTVMVERTLSVVTRARVSMSTRVRGRAAAKANAVAENGPVPERAFVRPPNAPKDDNTWRNMTILVDKPKGYTSFDVVARVRRLSKQRGVKKVGHCGTLDPMATGLLILCVGRATKSVDEYTGMDKTYTGTIRLGEGTPSQDADEAVNEREPWEHVTDEALRERARALTGPIEQLPPMYSAIKVDGKRLYKSAREGVEVERKTRPVVIHEFHVERDSEDAQSVHFSAHVSKGTYVRTLAYDLCKSLGTTGHLTALRRTKIGGEFDVEDAWSIEQLAEACGEDPSKFQKRERGATGGGKKSQKKKKSEENGKVEKAGNEKVGLITRLVGLLKRLVRFGVK</sequence>
<keyword evidence="4" id="KW-0413">Isomerase</keyword>
<keyword evidence="3" id="KW-0819">tRNA processing</keyword>
<dbReference type="InterPro" id="IPR014780">
    <property type="entry name" value="tRNA_psdUridine_synth_TruB"/>
</dbReference>
<dbReference type="PANTHER" id="PTHR13767">
    <property type="entry name" value="TRNA-PSEUDOURIDINE SYNTHASE"/>
    <property type="match status" value="1"/>
</dbReference>
<dbReference type="GeneID" id="9833482"/>
<evidence type="ECO:0000256" key="1">
    <source>
        <dbReference type="ARBA" id="ARBA00008999"/>
    </source>
</evidence>
<evidence type="ECO:0000259" key="6">
    <source>
        <dbReference type="Pfam" id="PF01509"/>
    </source>
</evidence>
<dbReference type="HAMAP" id="MF_01080">
    <property type="entry name" value="TruB_bact"/>
    <property type="match status" value="1"/>
</dbReference>
<proteinExistence type="inferred from homology"/>
<evidence type="ECO:0000256" key="3">
    <source>
        <dbReference type="ARBA" id="ARBA00022694"/>
    </source>
</evidence>
<dbReference type="STRING" id="70448.A0A090M8E4"/>
<keyword evidence="9" id="KW-1185">Reference proteome</keyword>
<comment type="caution">
    <text evidence="8">The sequence shown here is derived from an EMBL/GenBank/DDBJ whole genome shotgun (WGS) entry which is preliminary data.</text>
</comment>
<reference evidence="8 9" key="2">
    <citation type="journal article" date="2014" name="BMC Genomics">
        <title>An improved genome of the model marine alga Ostreococcus tauri unfolds by assessing Illumina de novo assemblies.</title>
        <authorList>
            <person name="Blanc-Mathieu R."/>
            <person name="Verhelst B."/>
            <person name="Derelle E."/>
            <person name="Rombauts S."/>
            <person name="Bouget F.Y."/>
            <person name="Carre I."/>
            <person name="Chateau A."/>
            <person name="Eyre-Walker A."/>
            <person name="Grimsley N."/>
            <person name="Moreau H."/>
            <person name="Piegu B."/>
            <person name="Rivals E."/>
            <person name="Schackwitz W."/>
            <person name="Van de Peer Y."/>
            <person name="Piganeau G."/>
        </authorList>
    </citation>
    <scope>NUCLEOTIDE SEQUENCE [LARGE SCALE GENOMIC DNA]</scope>
    <source>
        <strain evidence="9">OTTH 0595 / CCAP 157/2 / RCC745</strain>
    </source>
</reference>
<organism evidence="8 9">
    <name type="scientific">Ostreococcus tauri</name>
    <name type="common">Marine green alga</name>
    <dbReference type="NCBI Taxonomy" id="70448"/>
    <lineage>
        <taxon>Eukaryota</taxon>
        <taxon>Viridiplantae</taxon>
        <taxon>Chlorophyta</taxon>
        <taxon>Mamiellophyceae</taxon>
        <taxon>Mamiellales</taxon>
        <taxon>Bathycoccaceae</taxon>
        <taxon>Ostreococcus</taxon>
    </lineage>
</organism>
<evidence type="ECO:0000313" key="8">
    <source>
        <dbReference type="EMBL" id="CEG01389.1"/>
    </source>
</evidence>
<evidence type="ECO:0000313" key="9">
    <source>
        <dbReference type="Proteomes" id="UP000009170"/>
    </source>
</evidence>
<dbReference type="Pfam" id="PF01509">
    <property type="entry name" value="TruB_N"/>
    <property type="match status" value="1"/>
</dbReference>
<dbReference type="InterPro" id="IPR002501">
    <property type="entry name" value="PsdUridine_synth_N"/>
</dbReference>
<accession>A0A090M8E4</accession>
<dbReference type="Gene3D" id="3.30.2350.10">
    <property type="entry name" value="Pseudouridine synthase"/>
    <property type="match status" value="1"/>
</dbReference>
<evidence type="ECO:0000256" key="2">
    <source>
        <dbReference type="ARBA" id="ARBA00012787"/>
    </source>
</evidence>
<feature type="domain" description="tRNA pseudouridylate synthase B C-terminal" evidence="7">
    <location>
        <begin position="237"/>
        <end position="280"/>
    </location>
</feature>
<dbReference type="PANTHER" id="PTHR13767:SF2">
    <property type="entry name" value="PSEUDOURIDYLATE SYNTHASE TRUB1"/>
    <property type="match status" value="1"/>
</dbReference>
<dbReference type="GO" id="GO:0160148">
    <property type="term" value="F:tRNA pseudouridine(55) synthase activity"/>
    <property type="evidence" value="ECO:0007669"/>
    <property type="project" value="UniProtKB-EC"/>
</dbReference>
<dbReference type="AlphaFoldDB" id="A0A090M8E4"/>
<dbReference type="SUPFAM" id="SSF55120">
    <property type="entry name" value="Pseudouridine synthase"/>
    <property type="match status" value="1"/>
</dbReference>
<dbReference type="OrthoDB" id="9995526at2759"/>
<dbReference type="CDD" id="cd02573">
    <property type="entry name" value="PseudoU_synth_EcTruB"/>
    <property type="match status" value="1"/>
</dbReference>
<comment type="similarity">
    <text evidence="1">Belongs to the pseudouridine synthase TruB family.</text>
</comment>
<evidence type="ECO:0000256" key="5">
    <source>
        <dbReference type="SAM" id="MobiDB-lite"/>
    </source>
</evidence>
<feature type="region of interest" description="Disordered" evidence="5">
    <location>
        <begin position="283"/>
        <end position="315"/>
    </location>
</feature>
<dbReference type="RefSeq" id="XP_003080670.2">
    <property type="nucleotide sequence ID" value="XM_003080622.2"/>
</dbReference>
<evidence type="ECO:0000259" key="7">
    <source>
        <dbReference type="Pfam" id="PF16198"/>
    </source>
</evidence>
<evidence type="ECO:0000256" key="4">
    <source>
        <dbReference type="ARBA" id="ARBA00023235"/>
    </source>
</evidence>
<feature type="compositionally biased region" description="Basic and acidic residues" evidence="5">
    <location>
        <begin position="306"/>
        <end position="315"/>
    </location>
</feature>
<name>A0A090M8E4_OSTTA</name>
<dbReference type="InterPro" id="IPR032819">
    <property type="entry name" value="TruB_C"/>
</dbReference>
<dbReference type="InterPro" id="IPR020103">
    <property type="entry name" value="PsdUridine_synth_cat_dom_sf"/>
</dbReference>
<feature type="domain" description="Pseudouridine synthase II N-terminal" evidence="6">
    <location>
        <begin position="90"/>
        <end position="236"/>
    </location>
</feature>
<reference evidence="9" key="1">
    <citation type="journal article" date="2006" name="Proc. Natl. Acad. Sci. U.S.A.">
        <title>Genome analysis of the smallest free-living eukaryote Ostreococcus tauri unveils many unique features.</title>
        <authorList>
            <person name="Derelle E."/>
            <person name="Ferraz C."/>
            <person name="Rombauts S."/>
            <person name="Rouze P."/>
            <person name="Worden A.Z."/>
            <person name="Robbens S."/>
            <person name="Partensky F."/>
            <person name="Degroeve S."/>
            <person name="Echeynie S."/>
            <person name="Cooke R."/>
            <person name="Saeys Y."/>
            <person name="Wuyts J."/>
            <person name="Jabbari K."/>
            <person name="Bowler C."/>
            <person name="Panaud O."/>
            <person name="Piegu B."/>
            <person name="Ball S.G."/>
            <person name="Ral J.-P."/>
            <person name="Bouget F.-Y."/>
            <person name="Piganeau G."/>
            <person name="De Baets B."/>
            <person name="Picard A."/>
            <person name="Delseny M."/>
            <person name="Demaille J."/>
            <person name="Van de Peer Y."/>
            <person name="Moreau H."/>
        </authorList>
    </citation>
    <scope>NUCLEOTIDE SEQUENCE [LARGE SCALE GENOMIC DNA]</scope>
    <source>
        <strain evidence="9">OTTH 0595 / CCAP 157/2 / RCC745</strain>
    </source>
</reference>